<keyword evidence="10" id="KW-1185">Reference proteome</keyword>
<evidence type="ECO:0000313" key="10">
    <source>
        <dbReference type="Proteomes" id="UP000008144"/>
    </source>
</evidence>
<evidence type="ECO:0000313" key="9">
    <source>
        <dbReference type="Ensembl" id="ENSCINP00000004021.3"/>
    </source>
</evidence>
<dbReference type="PROSITE" id="PS51225">
    <property type="entry name" value="MARVEL"/>
    <property type="match status" value="1"/>
</dbReference>
<feature type="compositionally biased region" description="Basic and acidic residues" evidence="6">
    <location>
        <begin position="209"/>
        <end position="222"/>
    </location>
</feature>
<dbReference type="OMA" id="NVLHRQP"/>
<dbReference type="InParanoid" id="F6XFP6"/>
<feature type="transmembrane region" description="Helical" evidence="7">
    <location>
        <begin position="127"/>
        <end position="146"/>
    </location>
</feature>
<feature type="compositionally biased region" description="Polar residues" evidence="6">
    <location>
        <begin position="241"/>
        <end position="255"/>
    </location>
</feature>
<evidence type="ECO:0000256" key="5">
    <source>
        <dbReference type="PROSITE-ProRule" id="PRU00581"/>
    </source>
</evidence>
<feature type="compositionally biased region" description="Acidic residues" evidence="6">
    <location>
        <begin position="378"/>
        <end position="387"/>
    </location>
</feature>
<dbReference type="EMBL" id="EAAA01002764">
    <property type="status" value="NOT_ANNOTATED_CDS"/>
    <property type="molecule type" value="Genomic_DNA"/>
</dbReference>
<evidence type="ECO:0000256" key="2">
    <source>
        <dbReference type="ARBA" id="ARBA00022692"/>
    </source>
</evidence>
<organism evidence="9 10">
    <name type="scientific">Ciona intestinalis</name>
    <name type="common">Transparent sea squirt</name>
    <name type="synonym">Ascidia intestinalis</name>
    <dbReference type="NCBI Taxonomy" id="7719"/>
    <lineage>
        <taxon>Eukaryota</taxon>
        <taxon>Metazoa</taxon>
        <taxon>Chordata</taxon>
        <taxon>Tunicata</taxon>
        <taxon>Ascidiacea</taxon>
        <taxon>Phlebobranchia</taxon>
        <taxon>Cionidae</taxon>
        <taxon>Ciona</taxon>
    </lineage>
</organism>
<dbReference type="GeneTree" id="ENSGT00510000048725"/>
<evidence type="ECO:0000256" key="7">
    <source>
        <dbReference type="SAM" id="Phobius"/>
    </source>
</evidence>
<dbReference type="InterPro" id="IPR050578">
    <property type="entry name" value="MARVEL-CKLF_proteins"/>
</dbReference>
<evidence type="ECO:0000256" key="6">
    <source>
        <dbReference type="SAM" id="MobiDB-lite"/>
    </source>
</evidence>
<keyword evidence="4 5" id="KW-0472">Membrane</keyword>
<feature type="compositionally biased region" description="Basic and acidic residues" evidence="6">
    <location>
        <begin position="189"/>
        <end position="199"/>
    </location>
</feature>
<dbReference type="PANTHER" id="PTHR22776">
    <property type="entry name" value="MARVEL-CONTAINING POTENTIAL LIPID RAFT-ASSOCIATED PROTEIN"/>
    <property type="match status" value="1"/>
</dbReference>
<feature type="region of interest" description="Disordered" evidence="6">
    <location>
        <begin position="378"/>
        <end position="398"/>
    </location>
</feature>
<dbReference type="PANTHER" id="PTHR22776:SF89">
    <property type="entry name" value="CKLF-LIKE MARVEL TRANSMEMBRANE DOMAIN-CONTAINING PROTEIN 7"/>
    <property type="match status" value="1"/>
</dbReference>
<dbReference type="Ensembl" id="ENSCINT00000004021.3">
    <property type="protein sequence ID" value="ENSCINP00000004021.3"/>
    <property type="gene ID" value="ENSCING00000001994.3"/>
</dbReference>
<reference evidence="9" key="3">
    <citation type="submission" date="2025-08" db="UniProtKB">
        <authorList>
            <consortium name="Ensembl"/>
        </authorList>
    </citation>
    <scope>IDENTIFICATION</scope>
</reference>
<feature type="domain" description="MARVEL" evidence="8">
    <location>
        <begin position="51"/>
        <end position="180"/>
    </location>
</feature>
<evidence type="ECO:0000259" key="8">
    <source>
        <dbReference type="PROSITE" id="PS51225"/>
    </source>
</evidence>
<feature type="transmembrane region" description="Helical" evidence="7">
    <location>
        <begin position="61"/>
        <end position="80"/>
    </location>
</feature>
<dbReference type="HOGENOM" id="CLU_620482_0_0_1"/>
<keyword evidence="3 7" id="KW-1133">Transmembrane helix</keyword>
<evidence type="ECO:0000256" key="1">
    <source>
        <dbReference type="ARBA" id="ARBA00004141"/>
    </source>
</evidence>
<sequence length="442" mass="49649">MKPDGDVQGSKLARRVAENEATEVRIAPEARVKEKKESKMKLGPFEFDTTYPRTIPGFVRIVQVLTLIVALVCLIIASNWPDKGTYTFYCLFLVFGILISGYLLFTVMASSRGKTFLFGLSWITTELIYFALFGLLIFIGACLAASKSAGNAGLNASSAFGFISIITFAYYFWITWKLRGSEEEEDVKVEDKNEVESGRKSVASSGSRNVEENEERRPESQHSIRRFPSVSSLPPHLTDQIYENGNNPPQDTVSFHQRPHSASEKDSAYSEGELTPTRGKVIPPKMRRTGSGYGMDHPEMSNVLHRQPLSHMTHRYGRSGENRNAYGYPRELATSSFVNQGFQPNVSRFETDDLHRSRGGKKSMPDWLRAALGEEVGQDNMEDEESQDFGPPHMTRNATMPSIKQKEFPLLNTSDEESICYPSISQNGGLISREAFRSRQHQ</sequence>
<feature type="transmembrane region" description="Helical" evidence="7">
    <location>
        <begin position="86"/>
        <end position="107"/>
    </location>
</feature>
<feature type="transmembrane region" description="Helical" evidence="7">
    <location>
        <begin position="152"/>
        <end position="173"/>
    </location>
</feature>
<evidence type="ECO:0000256" key="4">
    <source>
        <dbReference type="ARBA" id="ARBA00023136"/>
    </source>
</evidence>
<feature type="region of interest" description="Disordered" evidence="6">
    <location>
        <begin position="185"/>
        <end position="286"/>
    </location>
</feature>
<name>F6XFP6_CIOIN</name>
<proteinExistence type="predicted"/>
<dbReference type="Proteomes" id="UP000008144">
    <property type="component" value="Chromosome 8"/>
</dbReference>
<reference evidence="9" key="4">
    <citation type="submission" date="2025-09" db="UniProtKB">
        <authorList>
            <consortium name="Ensembl"/>
        </authorList>
    </citation>
    <scope>IDENTIFICATION</scope>
</reference>
<dbReference type="AlphaFoldDB" id="F6XFP6"/>
<reference evidence="9" key="2">
    <citation type="journal article" date="2008" name="Genome Biol.">
        <title>Improved genome assembly and evidence-based global gene model set for the chordate Ciona intestinalis: new insight into intron and operon populations.</title>
        <authorList>
            <person name="Satou Y."/>
            <person name="Mineta K."/>
            <person name="Ogasawara M."/>
            <person name="Sasakura Y."/>
            <person name="Shoguchi E."/>
            <person name="Ueno K."/>
            <person name="Yamada L."/>
            <person name="Matsumoto J."/>
            <person name="Wasserscheid J."/>
            <person name="Dewar K."/>
            <person name="Wiley G.B."/>
            <person name="Macmil S.L."/>
            <person name="Roe B.A."/>
            <person name="Zeller R.W."/>
            <person name="Hastings K.E."/>
            <person name="Lemaire P."/>
            <person name="Lindquist E."/>
            <person name="Endo T."/>
            <person name="Hotta K."/>
            <person name="Inaba K."/>
        </authorList>
    </citation>
    <scope>NUCLEOTIDE SEQUENCE [LARGE SCALE GENOMIC DNA]</scope>
    <source>
        <strain evidence="9">wild type</strain>
    </source>
</reference>
<keyword evidence="2 5" id="KW-0812">Transmembrane</keyword>
<reference evidence="10" key="1">
    <citation type="journal article" date="2002" name="Science">
        <title>The draft genome of Ciona intestinalis: insights into chordate and vertebrate origins.</title>
        <authorList>
            <person name="Dehal P."/>
            <person name="Satou Y."/>
            <person name="Campbell R.K."/>
            <person name="Chapman J."/>
            <person name="Degnan B."/>
            <person name="De Tomaso A."/>
            <person name="Davidson B."/>
            <person name="Di Gregorio A."/>
            <person name="Gelpke M."/>
            <person name="Goodstein D.M."/>
            <person name="Harafuji N."/>
            <person name="Hastings K.E."/>
            <person name="Ho I."/>
            <person name="Hotta K."/>
            <person name="Huang W."/>
            <person name="Kawashima T."/>
            <person name="Lemaire P."/>
            <person name="Martinez D."/>
            <person name="Meinertzhagen I.A."/>
            <person name="Necula S."/>
            <person name="Nonaka M."/>
            <person name="Putnam N."/>
            <person name="Rash S."/>
            <person name="Saiga H."/>
            <person name="Satake M."/>
            <person name="Terry A."/>
            <person name="Yamada L."/>
            <person name="Wang H.G."/>
            <person name="Awazu S."/>
            <person name="Azumi K."/>
            <person name="Boore J."/>
            <person name="Branno M."/>
            <person name="Chin-Bow S."/>
            <person name="DeSantis R."/>
            <person name="Doyle S."/>
            <person name="Francino P."/>
            <person name="Keys D.N."/>
            <person name="Haga S."/>
            <person name="Hayashi H."/>
            <person name="Hino K."/>
            <person name="Imai K.S."/>
            <person name="Inaba K."/>
            <person name="Kano S."/>
            <person name="Kobayashi K."/>
            <person name="Kobayashi M."/>
            <person name="Lee B.I."/>
            <person name="Makabe K.W."/>
            <person name="Manohar C."/>
            <person name="Matassi G."/>
            <person name="Medina M."/>
            <person name="Mochizuki Y."/>
            <person name="Mount S."/>
            <person name="Morishita T."/>
            <person name="Miura S."/>
            <person name="Nakayama A."/>
            <person name="Nishizaka S."/>
            <person name="Nomoto H."/>
            <person name="Ohta F."/>
            <person name="Oishi K."/>
            <person name="Rigoutsos I."/>
            <person name="Sano M."/>
            <person name="Sasaki A."/>
            <person name="Sasakura Y."/>
            <person name="Shoguchi E."/>
            <person name="Shin-i T."/>
            <person name="Spagnuolo A."/>
            <person name="Stainier D."/>
            <person name="Suzuki M.M."/>
            <person name="Tassy O."/>
            <person name="Takatori N."/>
            <person name="Tokuoka M."/>
            <person name="Yagi K."/>
            <person name="Yoshizaki F."/>
            <person name="Wada S."/>
            <person name="Zhang C."/>
            <person name="Hyatt P.D."/>
            <person name="Larimer F."/>
            <person name="Detter C."/>
            <person name="Doggett N."/>
            <person name="Glavina T."/>
            <person name="Hawkins T."/>
            <person name="Richardson P."/>
            <person name="Lucas S."/>
            <person name="Kohara Y."/>
            <person name="Levine M."/>
            <person name="Satoh N."/>
            <person name="Rokhsar D.S."/>
        </authorList>
    </citation>
    <scope>NUCLEOTIDE SEQUENCE [LARGE SCALE GENOMIC DNA]</scope>
</reference>
<dbReference type="Pfam" id="PF01284">
    <property type="entry name" value="MARVEL"/>
    <property type="match status" value="1"/>
</dbReference>
<protein>
    <recommendedName>
        <fullName evidence="8">MARVEL domain-containing protein</fullName>
    </recommendedName>
</protein>
<comment type="subcellular location">
    <subcellularLocation>
        <location evidence="1">Membrane</location>
        <topology evidence="1">Multi-pass membrane protein</topology>
    </subcellularLocation>
</comment>
<dbReference type="GO" id="GO:0016020">
    <property type="term" value="C:membrane"/>
    <property type="evidence" value="ECO:0000318"/>
    <property type="project" value="GO_Central"/>
</dbReference>
<evidence type="ECO:0000256" key="3">
    <source>
        <dbReference type="ARBA" id="ARBA00022989"/>
    </source>
</evidence>
<dbReference type="InterPro" id="IPR008253">
    <property type="entry name" value="Marvel"/>
</dbReference>
<accession>F6XFP6</accession>